<evidence type="ECO:0000256" key="2">
    <source>
        <dbReference type="ARBA" id="ARBA00022692"/>
    </source>
</evidence>
<evidence type="ECO:0000256" key="4">
    <source>
        <dbReference type="ARBA" id="ARBA00023136"/>
    </source>
</evidence>
<evidence type="ECO:0000256" key="3">
    <source>
        <dbReference type="ARBA" id="ARBA00022989"/>
    </source>
</evidence>
<feature type="transmembrane region" description="Helical" evidence="6">
    <location>
        <begin position="141"/>
        <end position="163"/>
    </location>
</feature>
<feature type="transmembrane region" description="Helical" evidence="6">
    <location>
        <begin position="114"/>
        <end position="134"/>
    </location>
</feature>
<dbReference type="GO" id="GO:0016020">
    <property type="term" value="C:membrane"/>
    <property type="evidence" value="ECO:0007669"/>
    <property type="project" value="UniProtKB-SubCell"/>
</dbReference>
<proteinExistence type="predicted"/>
<dbReference type="AlphaFoldDB" id="A0A6H0XR30"/>
<dbReference type="EMBL" id="CP051140">
    <property type="protein sequence ID" value="QIW97110.1"/>
    <property type="molecule type" value="Genomic_DNA"/>
</dbReference>
<dbReference type="GO" id="GO:0055088">
    <property type="term" value="P:lipid homeostasis"/>
    <property type="evidence" value="ECO:0007669"/>
    <property type="project" value="TreeGrafter"/>
</dbReference>
<accession>A0A6H0XR30</accession>
<evidence type="ECO:0000256" key="5">
    <source>
        <dbReference type="PROSITE-ProRule" id="PRU00205"/>
    </source>
</evidence>
<keyword evidence="3 6" id="KW-1133">Transmembrane helix</keyword>
<sequence>MLDPFAVKLPEPLARALETISTTLSLPTLQYHGHEVLFALSFYTFIFIVVSPWLNKTFMPKRYASFNKRTRINWDVHVVSFVQSTLICILSLAVILGDKERKQWRSSDQWEMRIFGYTGLTGLCQSFALGYFLWDLYMCTFYINIFGPGMLAHAISAVTVFSFGFRPFLYYWAPVFLLYELSSPFLNIHWFCDKLELTGSTIQAVNGAFLVLTFFCCRLVWGTYSSVLVFYDVWRAIQGGYTEPRLFEKFTAYAREGDLSDPQGQTTAFMGVRYLPLWLGSAYLASNLVLNVLNYYWFSKMVQTIRKRFDPPFGTKGIGEDKVEWEHVEKKKGSVKAAREKAEAVTGRVELDDAATVQRGVYADGHTSVEVTGSTRRTTTSRRKA</sequence>
<dbReference type="InterPro" id="IPR050846">
    <property type="entry name" value="TLCD"/>
</dbReference>
<dbReference type="InterPro" id="IPR006634">
    <property type="entry name" value="TLC-dom"/>
</dbReference>
<keyword evidence="9" id="KW-1185">Reference proteome</keyword>
<feature type="transmembrane region" description="Helical" evidence="6">
    <location>
        <begin position="204"/>
        <end position="224"/>
    </location>
</feature>
<organism evidence="8 9">
    <name type="scientific">Peltaster fructicola</name>
    <dbReference type="NCBI Taxonomy" id="286661"/>
    <lineage>
        <taxon>Eukaryota</taxon>
        <taxon>Fungi</taxon>
        <taxon>Dikarya</taxon>
        <taxon>Ascomycota</taxon>
        <taxon>Pezizomycotina</taxon>
        <taxon>Dothideomycetes</taxon>
        <taxon>Dothideomycetes incertae sedis</taxon>
        <taxon>Peltaster</taxon>
    </lineage>
</organism>
<dbReference type="PROSITE" id="PS50922">
    <property type="entry name" value="TLC"/>
    <property type="match status" value="1"/>
</dbReference>
<feature type="transmembrane region" description="Helical" evidence="6">
    <location>
        <begin position="36"/>
        <end position="54"/>
    </location>
</feature>
<gene>
    <name evidence="8" type="ORF">AMS68_002628</name>
</gene>
<protein>
    <recommendedName>
        <fullName evidence="7">TLC domain-containing protein</fullName>
    </recommendedName>
</protein>
<dbReference type="Proteomes" id="UP000503462">
    <property type="component" value="Chromosome 2"/>
</dbReference>
<dbReference type="PANTHER" id="PTHR13439">
    <property type="entry name" value="CT120 PROTEIN"/>
    <property type="match status" value="1"/>
</dbReference>
<feature type="transmembrane region" description="Helical" evidence="6">
    <location>
        <begin position="277"/>
        <end position="298"/>
    </location>
</feature>
<feature type="transmembrane region" description="Helical" evidence="6">
    <location>
        <begin position="169"/>
        <end position="192"/>
    </location>
</feature>
<keyword evidence="4 5" id="KW-0472">Membrane</keyword>
<evidence type="ECO:0000313" key="9">
    <source>
        <dbReference type="Proteomes" id="UP000503462"/>
    </source>
</evidence>
<dbReference type="GO" id="GO:0005783">
    <property type="term" value="C:endoplasmic reticulum"/>
    <property type="evidence" value="ECO:0007669"/>
    <property type="project" value="TreeGrafter"/>
</dbReference>
<evidence type="ECO:0000256" key="6">
    <source>
        <dbReference type="SAM" id="Phobius"/>
    </source>
</evidence>
<evidence type="ECO:0000256" key="1">
    <source>
        <dbReference type="ARBA" id="ARBA00004141"/>
    </source>
</evidence>
<evidence type="ECO:0000313" key="8">
    <source>
        <dbReference type="EMBL" id="QIW97110.1"/>
    </source>
</evidence>
<dbReference type="OrthoDB" id="10266980at2759"/>
<dbReference type="PANTHER" id="PTHR13439:SF0">
    <property type="entry name" value="TOPOISOMERASE I DAMAGE AFFECTED PROTEIN 4"/>
    <property type="match status" value="1"/>
</dbReference>
<keyword evidence="2 5" id="KW-0812">Transmembrane</keyword>
<feature type="transmembrane region" description="Helical" evidence="6">
    <location>
        <begin position="74"/>
        <end position="94"/>
    </location>
</feature>
<dbReference type="SMART" id="SM00724">
    <property type="entry name" value="TLC"/>
    <property type="match status" value="1"/>
</dbReference>
<reference evidence="8 9" key="1">
    <citation type="journal article" date="2016" name="Sci. Rep.">
        <title>Peltaster fructicola genome reveals evolution from an invasive phytopathogen to an ectophytic parasite.</title>
        <authorList>
            <person name="Xu C."/>
            <person name="Chen H."/>
            <person name="Gleason M.L."/>
            <person name="Xu J.R."/>
            <person name="Liu H."/>
            <person name="Zhang R."/>
            <person name="Sun G."/>
        </authorList>
    </citation>
    <scope>NUCLEOTIDE SEQUENCE [LARGE SCALE GENOMIC DNA]</scope>
    <source>
        <strain evidence="8 9">LNHT1506</strain>
    </source>
</reference>
<feature type="domain" description="TLC" evidence="7">
    <location>
        <begin position="69"/>
        <end position="310"/>
    </location>
</feature>
<comment type="subcellular location">
    <subcellularLocation>
        <location evidence="1">Membrane</location>
        <topology evidence="1">Multi-pass membrane protein</topology>
    </subcellularLocation>
</comment>
<name>A0A6H0XR30_9PEZI</name>
<dbReference type="Pfam" id="PF03798">
    <property type="entry name" value="TRAM_LAG1_CLN8"/>
    <property type="match status" value="1"/>
</dbReference>
<evidence type="ECO:0000259" key="7">
    <source>
        <dbReference type="PROSITE" id="PS50922"/>
    </source>
</evidence>